<dbReference type="Pfam" id="PF00005">
    <property type="entry name" value="ABC_tran"/>
    <property type="match status" value="1"/>
</dbReference>
<dbReference type="EMBL" id="JAGDFM010000392">
    <property type="protein sequence ID" value="KAG7378850.1"/>
    <property type="molecule type" value="Genomic_DNA"/>
</dbReference>
<evidence type="ECO:0000313" key="5">
    <source>
        <dbReference type="Proteomes" id="UP000694044"/>
    </source>
</evidence>
<dbReference type="Proteomes" id="UP000694044">
    <property type="component" value="Unassembled WGS sequence"/>
</dbReference>
<dbReference type="GO" id="GO:0016887">
    <property type="term" value="F:ATP hydrolysis activity"/>
    <property type="evidence" value="ECO:0007669"/>
    <property type="project" value="InterPro"/>
</dbReference>
<gene>
    <name evidence="4" type="primary">ABCA12_5</name>
    <name evidence="4" type="ORF">PHYPSEUDO_009441</name>
</gene>
<keyword evidence="1" id="KW-0813">Transport</keyword>
<sequence>MQRTYSCNGRWRWNKAISVTATLEGFDIFSQQIGVRRQIGYCPQFDALFERMTVREHLELFATIKGVPRSDVGALVAEKIHQLNLADFENKLAGSLSGGKKRKLSTIHVGRHRWHLHNMEKHEDLCSRVGIMVDGCLRCYGSVQHFKSRFGDGLVFDAKLDPPTADELEYLLQHVIGDGNTVVTPTELEDKCRAFGSVELAQRVMVSYPTGCSLAAAIERAEAFCSWCVEETRFNALKDFLLQALGADGVVVLERQNDFCHFKVRGEVKLSKMLALVEDAKPTMRIREYSVS</sequence>
<name>A0A8T1VF37_9STRA</name>
<feature type="domain" description="ABC transporter" evidence="3">
    <location>
        <begin position="33"/>
        <end position="105"/>
    </location>
</feature>
<keyword evidence="2" id="KW-0677">Repeat</keyword>
<keyword evidence="5" id="KW-1185">Reference proteome</keyword>
<dbReference type="AlphaFoldDB" id="A0A8T1VF37"/>
<dbReference type="GO" id="GO:0016020">
    <property type="term" value="C:membrane"/>
    <property type="evidence" value="ECO:0007669"/>
    <property type="project" value="InterPro"/>
</dbReference>
<keyword evidence="4" id="KW-0547">Nucleotide-binding</keyword>
<evidence type="ECO:0000256" key="1">
    <source>
        <dbReference type="ARBA" id="ARBA00022448"/>
    </source>
</evidence>
<evidence type="ECO:0000256" key="2">
    <source>
        <dbReference type="ARBA" id="ARBA00022737"/>
    </source>
</evidence>
<dbReference type="PANTHER" id="PTHR19229:SF36">
    <property type="entry name" value="ATP-BINDING CASSETTE SUB-FAMILY A MEMBER 2"/>
    <property type="match status" value="1"/>
</dbReference>
<dbReference type="GO" id="GO:0005524">
    <property type="term" value="F:ATP binding"/>
    <property type="evidence" value="ECO:0007669"/>
    <property type="project" value="UniProtKB-KW"/>
</dbReference>
<protein>
    <submittedName>
        <fullName evidence="4">ATP-binding cassette sub- A member 12</fullName>
    </submittedName>
</protein>
<keyword evidence="4" id="KW-0067">ATP-binding</keyword>
<evidence type="ECO:0000259" key="3">
    <source>
        <dbReference type="Pfam" id="PF00005"/>
    </source>
</evidence>
<dbReference type="OrthoDB" id="10255969at2759"/>
<accession>A0A8T1VF37</accession>
<dbReference type="InterPro" id="IPR026082">
    <property type="entry name" value="ABCA"/>
</dbReference>
<reference evidence="4" key="1">
    <citation type="submission" date="2021-02" db="EMBL/GenBank/DDBJ databases">
        <authorList>
            <person name="Palmer J.M."/>
        </authorList>
    </citation>
    <scope>NUCLEOTIDE SEQUENCE</scope>
    <source>
        <strain evidence="4">SCRP734</strain>
    </source>
</reference>
<dbReference type="PANTHER" id="PTHR19229">
    <property type="entry name" value="ATP-BINDING CASSETTE TRANSPORTER SUBFAMILY A ABCA"/>
    <property type="match status" value="1"/>
</dbReference>
<proteinExistence type="predicted"/>
<dbReference type="GO" id="GO:0005319">
    <property type="term" value="F:lipid transporter activity"/>
    <property type="evidence" value="ECO:0007669"/>
    <property type="project" value="TreeGrafter"/>
</dbReference>
<dbReference type="GO" id="GO:0140359">
    <property type="term" value="F:ABC-type transporter activity"/>
    <property type="evidence" value="ECO:0007669"/>
    <property type="project" value="InterPro"/>
</dbReference>
<evidence type="ECO:0000313" key="4">
    <source>
        <dbReference type="EMBL" id="KAG7378850.1"/>
    </source>
</evidence>
<dbReference type="InterPro" id="IPR003439">
    <property type="entry name" value="ABC_transporter-like_ATP-bd"/>
</dbReference>
<organism evidence="4 5">
    <name type="scientific">Phytophthora pseudosyringae</name>
    <dbReference type="NCBI Taxonomy" id="221518"/>
    <lineage>
        <taxon>Eukaryota</taxon>
        <taxon>Sar</taxon>
        <taxon>Stramenopiles</taxon>
        <taxon>Oomycota</taxon>
        <taxon>Peronosporomycetes</taxon>
        <taxon>Peronosporales</taxon>
        <taxon>Peronosporaceae</taxon>
        <taxon>Phytophthora</taxon>
    </lineage>
</organism>
<comment type="caution">
    <text evidence="4">The sequence shown here is derived from an EMBL/GenBank/DDBJ whole genome shotgun (WGS) entry which is preliminary data.</text>
</comment>